<proteinExistence type="inferred from homology"/>
<keyword evidence="5" id="KW-0472">Membrane</keyword>
<name>A0A3N4M453_9PEZI</name>
<dbReference type="GO" id="GO:0042720">
    <property type="term" value="C:mitochondrial inner membrane peptidase complex"/>
    <property type="evidence" value="ECO:0007669"/>
    <property type="project" value="TreeGrafter"/>
</dbReference>
<dbReference type="FunCoup" id="A0A3N4M453">
    <property type="interactions" value="395"/>
</dbReference>
<reference evidence="9 10" key="1">
    <citation type="journal article" date="2018" name="Nat. Ecol. Evol.">
        <title>Pezizomycetes genomes reveal the molecular basis of ectomycorrhizal truffle lifestyle.</title>
        <authorList>
            <person name="Murat C."/>
            <person name="Payen T."/>
            <person name="Noel B."/>
            <person name="Kuo A."/>
            <person name="Morin E."/>
            <person name="Chen J."/>
            <person name="Kohler A."/>
            <person name="Krizsan K."/>
            <person name="Balestrini R."/>
            <person name="Da Silva C."/>
            <person name="Montanini B."/>
            <person name="Hainaut M."/>
            <person name="Levati E."/>
            <person name="Barry K.W."/>
            <person name="Belfiori B."/>
            <person name="Cichocki N."/>
            <person name="Clum A."/>
            <person name="Dockter R.B."/>
            <person name="Fauchery L."/>
            <person name="Guy J."/>
            <person name="Iotti M."/>
            <person name="Le Tacon F."/>
            <person name="Lindquist E.A."/>
            <person name="Lipzen A."/>
            <person name="Malagnac F."/>
            <person name="Mello A."/>
            <person name="Molinier V."/>
            <person name="Miyauchi S."/>
            <person name="Poulain J."/>
            <person name="Riccioni C."/>
            <person name="Rubini A."/>
            <person name="Sitrit Y."/>
            <person name="Splivallo R."/>
            <person name="Traeger S."/>
            <person name="Wang M."/>
            <person name="Zifcakova L."/>
            <person name="Wipf D."/>
            <person name="Zambonelli A."/>
            <person name="Paolocci F."/>
            <person name="Nowrousian M."/>
            <person name="Ottonello S."/>
            <person name="Baldrian P."/>
            <person name="Spatafora J.W."/>
            <person name="Henrissat B."/>
            <person name="Nagy L.G."/>
            <person name="Aury J.M."/>
            <person name="Wincker P."/>
            <person name="Grigoriev I.V."/>
            <person name="Bonfante P."/>
            <person name="Martin F.M."/>
        </authorList>
    </citation>
    <scope>NUCLEOTIDE SEQUENCE [LARGE SCALE GENOMIC DNA]</scope>
    <source>
        <strain evidence="9 10">ATCC MYA-4762</strain>
    </source>
</reference>
<dbReference type="OrthoDB" id="308440at2759"/>
<evidence type="ECO:0000313" key="9">
    <source>
        <dbReference type="EMBL" id="RPB29820.1"/>
    </source>
</evidence>
<dbReference type="CDD" id="cd06530">
    <property type="entry name" value="S26_SPase_I"/>
    <property type="match status" value="1"/>
</dbReference>
<dbReference type="PROSITE" id="PS00760">
    <property type="entry name" value="SPASE_I_2"/>
    <property type="match status" value="1"/>
</dbReference>
<evidence type="ECO:0000256" key="7">
    <source>
        <dbReference type="PIRSR" id="PIRSR600223-1"/>
    </source>
</evidence>
<dbReference type="PANTHER" id="PTHR12383">
    <property type="entry name" value="PROTEASE FAMILY S26 MITOCHONDRIAL INNER MEMBRANE PROTEASE-RELATED"/>
    <property type="match status" value="1"/>
</dbReference>
<dbReference type="InParanoid" id="A0A3N4M453"/>
<dbReference type="SUPFAM" id="SSF51306">
    <property type="entry name" value="LexA/Signal peptidase"/>
    <property type="match status" value="1"/>
</dbReference>
<dbReference type="InterPro" id="IPR036286">
    <property type="entry name" value="LexA/Signal_pep-like_sf"/>
</dbReference>
<keyword evidence="10" id="KW-1185">Reference proteome</keyword>
<dbReference type="Pfam" id="PF10502">
    <property type="entry name" value="Peptidase_S26"/>
    <property type="match status" value="2"/>
</dbReference>
<dbReference type="EMBL" id="ML121527">
    <property type="protein sequence ID" value="RPB29820.1"/>
    <property type="molecule type" value="Genomic_DNA"/>
</dbReference>
<dbReference type="FunFam" id="2.10.109.10:FF:000015">
    <property type="entry name" value="Mitochondrial inner membrane protease subunit 1"/>
    <property type="match status" value="1"/>
</dbReference>
<comment type="similarity">
    <text evidence="6">Belongs to the peptidase S26 family. IMP1 subfamily.</text>
</comment>
<sequence length="183" mass="20272">MPPPTWLLPLLRPRPFLLFGTQSPPRFILNTLKLALFTHLIWEHFYAVVPCIGPSMLPTLSIEGTLVLHSKLHSRGRGCKVGDLVSAIHPMDSSVYILKRIIGMPGDFVCVDPDPDLGGGGRMIQIPEGHCWLAGDNLPLSRDSRKYGPVPLGLIRAKVIASIWPLRWYQNGLVLVEDPGSRI</sequence>
<evidence type="ECO:0000256" key="5">
    <source>
        <dbReference type="ARBA" id="ARBA00023136"/>
    </source>
</evidence>
<dbReference type="InterPro" id="IPR052064">
    <property type="entry name" value="Mito_IMP1_subunit"/>
</dbReference>
<feature type="active site" evidence="7">
    <location>
        <position position="55"/>
    </location>
</feature>
<dbReference type="PRINTS" id="PR00727">
    <property type="entry name" value="LEADERPTASE"/>
</dbReference>
<evidence type="ECO:0000259" key="8">
    <source>
        <dbReference type="Pfam" id="PF10502"/>
    </source>
</evidence>
<evidence type="ECO:0000256" key="2">
    <source>
        <dbReference type="ARBA" id="ARBA00022792"/>
    </source>
</evidence>
<feature type="domain" description="Peptidase S26" evidence="8">
    <location>
        <begin position="125"/>
        <end position="164"/>
    </location>
</feature>
<keyword evidence="4" id="KW-0496">Mitochondrion</keyword>
<dbReference type="GO" id="GO:0004252">
    <property type="term" value="F:serine-type endopeptidase activity"/>
    <property type="evidence" value="ECO:0007669"/>
    <property type="project" value="InterPro"/>
</dbReference>
<dbReference type="GO" id="GO:0006627">
    <property type="term" value="P:protein processing involved in protein targeting to mitochondrion"/>
    <property type="evidence" value="ECO:0007669"/>
    <property type="project" value="TreeGrafter"/>
</dbReference>
<feature type="domain" description="Peptidase S26" evidence="8">
    <location>
        <begin position="28"/>
        <end position="112"/>
    </location>
</feature>
<dbReference type="PANTHER" id="PTHR12383:SF16">
    <property type="entry name" value="MITOCHONDRIAL INNER MEMBRANE PROTEASE SUBUNIT 1"/>
    <property type="match status" value="1"/>
</dbReference>
<feature type="active site" evidence="7">
    <location>
        <position position="99"/>
    </location>
</feature>
<evidence type="ECO:0000256" key="3">
    <source>
        <dbReference type="ARBA" id="ARBA00022801"/>
    </source>
</evidence>
<dbReference type="InterPro" id="IPR019533">
    <property type="entry name" value="Peptidase_S26"/>
</dbReference>
<gene>
    <name evidence="9" type="ORF">L211DRAFT_816708</name>
</gene>
<keyword evidence="2" id="KW-0999">Mitochondrion inner membrane</keyword>
<evidence type="ECO:0000256" key="1">
    <source>
        <dbReference type="ARBA" id="ARBA00004273"/>
    </source>
</evidence>
<comment type="subcellular location">
    <subcellularLocation>
        <location evidence="1">Mitochondrion inner membrane</location>
    </subcellularLocation>
</comment>
<evidence type="ECO:0000256" key="6">
    <source>
        <dbReference type="ARBA" id="ARBA00038445"/>
    </source>
</evidence>
<dbReference type="GO" id="GO:0006465">
    <property type="term" value="P:signal peptide processing"/>
    <property type="evidence" value="ECO:0007669"/>
    <property type="project" value="InterPro"/>
</dbReference>
<organism evidence="9 10">
    <name type="scientific">Terfezia boudieri ATCC MYA-4762</name>
    <dbReference type="NCBI Taxonomy" id="1051890"/>
    <lineage>
        <taxon>Eukaryota</taxon>
        <taxon>Fungi</taxon>
        <taxon>Dikarya</taxon>
        <taxon>Ascomycota</taxon>
        <taxon>Pezizomycotina</taxon>
        <taxon>Pezizomycetes</taxon>
        <taxon>Pezizales</taxon>
        <taxon>Pezizaceae</taxon>
        <taxon>Terfezia</taxon>
    </lineage>
</organism>
<dbReference type="Gene3D" id="2.10.109.10">
    <property type="entry name" value="Umud Fragment, subunit A"/>
    <property type="match status" value="1"/>
</dbReference>
<accession>A0A3N4M453</accession>
<dbReference type="InterPro" id="IPR019757">
    <property type="entry name" value="Pept_S26A_signal_pept_1_Lys-AS"/>
</dbReference>
<evidence type="ECO:0000313" key="10">
    <source>
        <dbReference type="Proteomes" id="UP000267821"/>
    </source>
</evidence>
<dbReference type="AlphaFoldDB" id="A0A3N4M453"/>
<keyword evidence="3" id="KW-0378">Hydrolase</keyword>
<evidence type="ECO:0000256" key="4">
    <source>
        <dbReference type="ARBA" id="ARBA00023128"/>
    </source>
</evidence>
<dbReference type="InterPro" id="IPR000223">
    <property type="entry name" value="Pept_S26A_signal_pept_1"/>
</dbReference>
<protein>
    <submittedName>
        <fullName evidence="9">LexA/Signal peptidase</fullName>
    </submittedName>
</protein>
<dbReference type="STRING" id="1051890.A0A3N4M453"/>
<dbReference type="Proteomes" id="UP000267821">
    <property type="component" value="Unassembled WGS sequence"/>
</dbReference>